<dbReference type="EMBL" id="SJFN01000010">
    <property type="protein sequence ID" value="TBW38645.1"/>
    <property type="molecule type" value="Genomic_DNA"/>
</dbReference>
<dbReference type="RefSeq" id="WP_131308029.1">
    <property type="nucleotide sequence ID" value="NZ_SJFN01000010.1"/>
</dbReference>
<keyword evidence="4" id="KW-1185">Reference proteome</keyword>
<dbReference type="AlphaFoldDB" id="A0A4Q9VS51"/>
<dbReference type="SUPFAM" id="SSF58104">
    <property type="entry name" value="Methyl-accepting chemotaxis protein (MCP) signaling domain"/>
    <property type="match status" value="1"/>
</dbReference>
<name>A0A4Q9VS51_9HYPH</name>
<dbReference type="PANTHER" id="PTHR36698:SF2">
    <property type="entry name" value="MCE_MLAD DOMAIN-CONTAINING PROTEIN"/>
    <property type="match status" value="1"/>
</dbReference>
<reference evidence="3 4" key="1">
    <citation type="submission" date="2019-02" db="EMBL/GenBank/DDBJ databases">
        <title>Siculibacillus lacustris gen. nov., sp. nov., a new rosette-forming bacterium isolated from a freshwater crater lake (Lake St. Ana, Romania).</title>
        <authorList>
            <person name="Felfoldi T."/>
            <person name="Marton Z."/>
            <person name="Szabo A."/>
            <person name="Mentes A."/>
            <person name="Boka K."/>
            <person name="Marialigeti K."/>
            <person name="Mathe I."/>
            <person name="Koncz M."/>
            <person name="Schumann P."/>
            <person name="Toth E."/>
        </authorList>
    </citation>
    <scope>NUCLEOTIDE SEQUENCE [LARGE SCALE GENOMIC DNA]</scope>
    <source>
        <strain evidence="3 4">SA-279</strain>
    </source>
</reference>
<gene>
    <name evidence="3" type="ORF">EYW49_08060</name>
</gene>
<dbReference type="Proteomes" id="UP000292781">
    <property type="component" value="Unassembled WGS sequence"/>
</dbReference>
<feature type="transmembrane region" description="Helical" evidence="1">
    <location>
        <begin position="7"/>
        <end position="29"/>
    </location>
</feature>
<organism evidence="3 4">
    <name type="scientific">Siculibacillus lacustris</name>
    <dbReference type="NCBI Taxonomy" id="1549641"/>
    <lineage>
        <taxon>Bacteria</taxon>
        <taxon>Pseudomonadati</taxon>
        <taxon>Pseudomonadota</taxon>
        <taxon>Alphaproteobacteria</taxon>
        <taxon>Hyphomicrobiales</taxon>
        <taxon>Ancalomicrobiaceae</taxon>
        <taxon>Siculibacillus</taxon>
    </lineage>
</organism>
<dbReference type="Pfam" id="PF02470">
    <property type="entry name" value="MlaD"/>
    <property type="match status" value="1"/>
</dbReference>
<dbReference type="Gene3D" id="1.10.287.950">
    <property type="entry name" value="Methyl-accepting chemotaxis protein"/>
    <property type="match status" value="1"/>
</dbReference>
<comment type="caution">
    <text evidence="3">The sequence shown here is derived from an EMBL/GenBank/DDBJ whole genome shotgun (WGS) entry which is preliminary data.</text>
</comment>
<protein>
    <submittedName>
        <fullName evidence="3">MCE family protein</fullName>
    </submittedName>
</protein>
<keyword evidence="1" id="KW-0472">Membrane</keyword>
<evidence type="ECO:0000313" key="3">
    <source>
        <dbReference type="EMBL" id="TBW38645.1"/>
    </source>
</evidence>
<evidence type="ECO:0000256" key="1">
    <source>
        <dbReference type="SAM" id="Phobius"/>
    </source>
</evidence>
<keyword evidence="1" id="KW-1133">Transmembrane helix</keyword>
<dbReference type="PANTHER" id="PTHR36698">
    <property type="entry name" value="BLL5892 PROTEIN"/>
    <property type="match status" value="1"/>
</dbReference>
<keyword evidence="1" id="KW-0812">Transmembrane</keyword>
<evidence type="ECO:0000259" key="2">
    <source>
        <dbReference type="Pfam" id="PF02470"/>
    </source>
</evidence>
<proteinExistence type="predicted"/>
<accession>A0A4Q9VS51</accession>
<sequence>METRANLVTVGLFVLLVIAAGFVAAFWLLRGNESDRQAHLTVLFPGSVSGLVTGASVTFNGIKVGQVTKLSFAPDDPSQVIAQVMVDGETPIKRDAHVSLGYQGLTGLATVQIWGGSQGAERILTLDDKDRLMWAERSSVQDIIESAQRVLGKVDGAVGNVEQLIKDNSAAVGDTVRNVKTFSDALARNSDGVDRFLASMSSTGDALTKVGGRIETLTADVDELVRSVDRTKITSIVDHADAMVARLDEASKRVDGILAKIDGIAGSDEGRGVILKAGGFLDEATAAAKSIKETANSLQVQFGEITAGVTRLSGSGMRDLKDFVTEGRRTLGTIDRAVGNFDRAPNRVIFGGQGGSTPEYQGGRR</sequence>
<dbReference type="OrthoDB" id="9808689at2"/>
<evidence type="ECO:0000313" key="4">
    <source>
        <dbReference type="Proteomes" id="UP000292781"/>
    </source>
</evidence>
<dbReference type="InterPro" id="IPR003399">
    <property type="entry name" value="Mce/MlaD"/>
</dbReference>
<feature type="domain" description="Mce/MlaD" evidence="2">
    <location>
        <begin position="40"/>
        <end position="113"/>
    </location>
</feature>